<dbReference type="PROSITE" id="PS50102">
    <property type="entry name" value="RRM"/>
    <property type="match status" value="1"/>
</dbReference>
<protein>
    <recommendedName>
        <fullName evidence="3">RRM domain-containing protein</fullName>
    </recommendedName>
</protein>
<feature type="region of interest" description="Disordered" evidence="2">
    <location>
        <begin position="503"/>
        <end position="562"/>
    </location>
</feature>
<dbReference type="AlphaFoldDB" id="A0AAD8P1Z2"/>
<dbReference type="Proteomes" id="UP001229421">
    <property type="component" value="Unassembled WGS sequence"/>
</dbReference>
<accession>A0AAD8P1Z2</accession>
<evidence type="ECO:0000259" key="3">
    <source>
        <dbReference type="PROSITE" id="PS50102"/>
    </source>
</evidence>
<name>A0AAD8P1Z2_TARER</name>
<dbReference type="InterPro" id="IPR000504">
    <property type="entry name" value="RRM_dom"/>
</dbReference>
<dbReference type="PANTHER" id="PTHR34427:SF5">
    <property type="entry name" value="DUF4283 DOMAIN-CONTAINING PROTEIN"/>
    <property type="match status" value="1"/>
</dbReference>
<evidence type="ECO:0000313" key="5">
    <source>
        <dbReference type="Proteomes" id="UP001229421"/>
    </source>
</evidence>
<feature type="domain" description="RRM" evidence="3">
    <location>
        <begin position="59"/>
        <end position="136"/>
    </location>
</feature>
<dbReference type="InterPro" id="IPR012677">
    <property type="entry name" value="Nucleotide-bd_a/b_plait_sf"/>
</dbReference>
<comment type="caution">
    <text evidence="4">The sequence shown here is derived from an EMBL/GenBank/DDBJ whole genome shotgun (WGS) entry which is preliminary data.</text>
</comment>
<keyword evidence="5" id="KW-1185">Reference proteome</keyword>
<evidence type="ECO:0000256" key="2">
    <source>
        <dbReference type="SAM" id="MobiDB-lite"/>
    </source>
</evidence>
<reference evidence="4" key="1">
    <citation type="journal article" date="2023" name="bioRxiv">
        <title>Improved chromosome-level genome assembly for marigold (Tagetes erecta).</title>
        <authorList>
            <person name="Jiang F."/>
            <person name="Yuan L."/>
            <person name="Wang S."/>
            <person name="Wang H."/>
            <person name="Xu D."/>
            <person name="Wang A."/>
            <person name="Fan W."/>
        </authorList>
    </citation>
    <scope>NUCLEOTIDE SEQUENCE</scope>
    <source>
        <strain evidence="4">WSJ</strain>
        <tissue evidence="4">Leaf</tissue>
    </source>
</reference>
<dbReference type="GO" id="GO:0003723">
    <property type="term" value="F:RNA binding"/>
    <property type="evidence" value="ECO:0007669"/>
    <property type="project" value="UniProtKB-UniRule"/>
</dbReference>
<dbReference type="CDD" id="cd00590">
    <property type="entry name" value="RRM_SF"/>
    <property type="match status" value="1"/>
</dbReference>
<dbReference type="SUPFAM" id="SSF54928">
    <property type="entry name" value="RNA-binding domain, RBD"/>
    <property type="match status" value="1"/>
</dbReference>
<gene>
    <name evidence="4" type="ORF">QVD17_13122</name>
</gene>
<sequence length="752" mass="83788">MRGKGKDTEVPANLEDLRKKKEEEILKIKNGSKGEDDGWQNGARRKRRYKEQLEFKNKVTYFVSNLPNGCTHRGLWDAYEKYHNLMYTSVPSKKDKWGNTFGFVSFVDVEDPVEFQKELAGIKVDGRKTWMTISKFGKHPVDPHVLPPPPPMPKKSVRSDQKAVWIPIDSKSAHGAHKSYRDAAASPPSENLLVIKLATGKHSSPNEHPLKNLSLLGTAHSLAALDKINLFLLAKDGCPECVVRYIGGLCIMLSFGSEIEAKNYLDQQKNMWSKVFSSLVFWDGSPPSFERIAWLTITGIPPHLFERDVANQIGSSCGKIVYESQASPMVGNLSYDRLAVLTDYGEKINKSITISFNEENFKVWIKEDDENWVPAFMIPERKLQNRRGYGRLSILSGNEIDQFQADSEESVAGFHGGQMPVFDSAFEISMVTRPKVKDTLELNYVNIANDILSVELLAPRVECNQHAKAKNFINSTPFNSIGGPGVFTNANCGQMMDQIFGPSFSNAQSSDIAKQSKNSNGPINGSMKNDTGPIMGESPLVSEPKTQIEPRDSYQSDSDPFNLGPIIDEVMGNLCQTSTKTKENTDGKLKEKAFRKEGINRKGRKQNHTDLNSDLGAFSRFKLGRFLLHCQNRRKSSRRRGGSGCSMPIDGIDGNVFEDSCSNTSPGMCFSQPILINSNPLDGFVSFVNQVDLGQQEQQEPTQDEISSIATGVLRTEVDETIHINSIVNIDLKGFERQVEDLILEEGNAEVI</sequence>
<dbReference type="PANTHER" id="PTHR34427">
    <property type="entry name" value="DUF4283 DOMAIN PROTEIN"/>
    <property type="match status" value="1"/>
</dbReference>
<feature type="compositionally biased region" description="Polar residues" evidence="2">
    <location>
        <begin position="503"/>
        <end position="529"/>
    </location>
</feature>
<dbReference type="EMBL" id="JAUHHV010000003">
    <property type="protein sequence ID" value="KAK1430413.1"/>
    <property type="molecule type" value="Genomic_DNA"/>
</dbReference>
<feature type="compositionally biased region" description="Basic and acidic residues" evidence="2">
    <location>
        <begin position="580"/>
        <end position="600"/>
    </location>
</feature>
<proteinExistence type="predicted"/>
<evidence type="ECO:0000256" key="1">
    <source>
        <dbReference type="PROSITE-ProRule" id="PRU00176"/>
    </source>
</evidence>
<feature type="region of interest" description="Disordered" evidence="2">
    <location>
        <begin position="578"/>
        <end position="611"/>
    </location>
</feature>
<organism evidence="4 5">
    <name type="scientific">Tagetes erecta</name>
    <name type="common">African marigold</name>
    <dbReference type="NCBI Taxonomy" id="13708"/>
    <lineage>
        <taxon>Eukaryota</taxon>
        <taxon>Viridiplantae</taxon>
        <taxon>Streptophyta</taxon>
        <taxon>Embryophyta</taxon>
        <taxon>Tracheophyta</taxon>
        <taxon>Spermatophyta</taxon>
        <taxon>Magnoliopsida</taxon>
        <taxon>eudicotyledons</taxon>
        <taxon>Gunneridae</taxon>
        <taxon>Pentapetalae</taxon>
        <taxon>asterids</taxon>
        <taxon>campanulids</taxon>
        <taxon>Asterales</taxon>
        <taxon>Asteraceae</taxon>
        <taxon>Asteroideae</taxon>
        <taxon>Heliantheae alliance</taxon>
        <taxon>Tageteae</taxon>
        <taxon>Tagetes</taxon>
    </lineage>
</organism>
<dbReference type="Gene3D" id="3.30.70.330">
    <property type="match status" value="1"/>
</dbReference>
<keyword evidence="1" id="KW-0694">RNA-binding</keyword>
<dbReference type="InterPro" id="IPR035979">
    <property type="entry name" value="RBD_domain_sf"/>
</dbReference>
<dbReference type="Pfam" id="PF00076">
    <property type="entry name" value="RRM_1"/>
    <property type="match status" value="1"/>
</dbReference>
<evidence type="ECO:0000313" key="4">
    <source>
        <dbReference type="EMBL" id="KAK1430413.1"/>
    </source>
</evidence>